<comment type="caution">
    <text evidence="1">The sequence shown here is derived from an EMBL/GenBank/DDBJ whole genome shotgun (WGS) entry which is preliminary data.</text>
</comment>
<proteinExistence type="predicted"/>
<sequence>MHVIPVTGHRWCRRCEAEASVAVDELTGSVTVVCTRCRQVLETAANRQVVRTCRASLAAAHESRRARAQAQSSASAAA</sequence>
<protein>
    <recommendedName>
        <fullName evidence="3">LSD1 subclass zinc finger protein</fullName>
    </recommendedName>
</protein>
<accession>A0ABT4UQ58</accession>
<name>A0ABT4UQ58_9PSEU</name>
<gene>
    <name evidence="1" type="ORF">OU415_00365</name>
</gene>
<evidence type="ECO:0000313" key="2">
    <source>
        <dbReference type="Proteomes" id="UP001210380"/>
    </source>
</evidence>
<dbReference type="RefSeq" id="WP_270946431.1">
    <property type="nucleotide sequence ID" value="NZ_JAQGLA010000001.1"/>
</dbReference>
<reference evidence="1 2" key="1">
    <citation type="submission" date="2022-11" db="EMBL/GenBank/DDBJ databases">
        <title>Draft genome sequence of Saccharopolyspora sp. WRP15-2 isolated from rhizosphere soils of wild rice in Thailand.</title>
        <authorList>
            <person name="Duangmal K."/>
            <person name="Kammanee S."/>
            <person name="Muangham S."/>
        </authorList>
    </citation>
    <scope>NUCLEOTIDE SEQUENCE [LARGE SCALE GENOMIC DNA]</scope>
    <source>
        <strain evidence="1 2">WRP15-2</strain>
    </source>
</reference>
<evidence type="ECO:0000313" key="1">
    <source>
        <dbReference type="EMBL" id="MDA3623863.1"/>
    </source>
</evidence>
<keyword evidence="2" id="KW-1185">Reference proteome</keyword>
<evidence type="ECO:0008006" key="3">
    <source>
        <dbReference type="Google" id="ProtNLM"/>
    </source>
</evidence>
<dbReference type="EMBL" id="JAQGLA010000001">
    <property type="protein sequence ID" value="MDA3623863.1"/>
    <property type="molecule type" value="Genomic_DNA"/>
</dbReference>
<dbReference type="Proteomes" id="UP001210380">
    <property type="component" value="Unassembled WGS sequence"/>
</dbReference>
<organism evidence="1 2">
    <name type="scientific">Saccharopolyspora oryzae</name>
    <dbReference type="NCBI Taxonomy" id="2997343"/>
    <lineage>
        <taxon>Bacteria</taxon>
        <taxon>Bacillati</taxon>
        <taxon>Actinomycetota</taxon>
        <taxon>Actinomycetes</taxon>
        <taxon>Pseudonocardiales</taxon>
        <taxon>Pseudonocardiaceae</taxon>
        <taxon>Saccharopolyspora</taxon>
    </lineage>
</organism>